<evidence type="ECO:0000256" key="1">
    <source>
        <dbReference type="SAM" id="Phobius"/>
    </source>
</evidence>
<dbReference type="RefSeq" id="WP_025386559.1">
    <property type="nucleotide sequence ID" value="NZ_LCUA01000007.1"/>
</dbReference>
<sequence length="186" mass="20535">MRQDTETNLVQLPADIQRNWGWLLALGILFVILGVIGLGMVVGLTLVSMLFLGILLIIGGVFQIIDVFKSKRWKGSAWHALIAILYLIGGGIIIYDPFIASTIITILLAAVLIVMGITRFIMAIILRGSKGWGWLLLSGLTASILGFLILIQWPWSGLWIIGMFIAVEILISGWTYIFLALAIRRT</sequence>
<keyword evidence="1" id="KW-0472">Membrane</keyword>
<evidence type="ECO:0000313" key="3">
    <source>
        <dbReference type="Proteomes" id="UP000054858"/>
    </source>
</evidence>
<feature type="transmembrane region" description="Helical" evidence="1">
    <location>
        <begin position="134"/>
        <end position="153"/>
    </location>
</feature>
<protein>
    <submittedName>
        <fullName evidence="2">Acid-resistance membrane protein</fullName>
    </submittedName>
</protein>
<dbReference type="EMBL" id="LNYP01000019">
    <property type="protein sequence ID" value="KTD39573.1"/>
    <property type="molecule type" value="Genomic_DNA"/>
</dbReference>
<dbReference type="PANTHER" id="PTHR34989:SF1">
    <property type="entry name" value="PROTEIN HDED"/>
    <property type="match status" value="1"/>
</dbReference>
<dbReference type="PANTHER" id="PTHR34989">
    <property type="entry name" value="PROTEIN HDED"/>
    <property type="match status" value="1"/>
</dbReference>
<feature type="transmembrane region" description="Helical" evidence="1">
    <location>
        <begin position="101"/>
        <end position="122"/>
    </location>
</feature>
<keyword evidence="1" id="KW-1133">Transmembrane helix</keyword>
<accession>A0A0W0X4Q5</accession>
<keyword evidence="1" id="KW-0812">Transmembrane</keyword>
<feature type="transmembrane region" description="Helical" evidence="1">
    <location>
        <begin position="77"/>
        <end position="95"/>
    </location>
</feature>
<dbReference type="InterPro" id="IPR005325">
    <property type="entry name" value="DUF308_memb"/>
</dbReference>
<proteinExistence type="predicted"/>
<organism evidence="2 3">
    <name type="scientific">Legionella oakridgensis</name>
    <dbReference type="NCBI Taxonomy" id="29423"/>
    <lineage>
        <taxon>Bacteria</taxon>
        <taxon>Pseudomonadati</taxon>
        <taxon>Pseudomonadota</taxon>
        <taxon>Gammaproteobacteria</taxon>
        <taxon>Legionellales</taxon>
        <taxon>Legionellaceae</taxon>
        <taxon>Legionella</taxon>
    </lineage>
</organism>
<dbReference type="InterPro" id="IPR052712">
    <property type="entry name" value="Acid_resist_chaperone_HdeD"/>
</dbReference>
<gene>
    <name evidence="2" type="ORF">Loak_0999</name>
</gene>
<dbReference type="PATRIC" id="fig|29423.5.peg.1052"/>
<evidence type="ECO:0000313" key="2">
    <source>
        <dbReference type="EMBL" id="KTD39573.1"/>
    </source>
</evidence>
<feature type="transmembrane region" description="Helical" evidence="1">
    <location>
        <begin position="20"/>
        <end position="40"/>
    </location>
</feature>
<reference evidence="2 3" key="1">
    <citation type="submission" date="2015-11" db="EMBL/GenBank/DDBJ databases">
        <title>Genomic analysis of 38 Legionella species identifies large and diverse effector repertoires.</title>
        <authorList>
            <person name="Burstein D."/>
            <person name="Amaro F."/>
            <person name="Zusman T."/>
            <person name="Lifshitz Z."/>
            <person name="Cohen O."/>
            <person name="Gilbert J.A."/>
            <person name="Pupko T."/>
            <person name="Shuman H.A."/>
            <person name="Segal G."/>
        </authorList>
    </citation>
    <scope>NUCLEOTIDE SEQUENCE [LARGE SCALE GENOMIC DNA]</scope>
    <source>
        <strain evidence="2 3">Oak Ridge-10</strain>
    </source>
</reference>
<dbReference type="AlphaFoldDB" id="A0A0W0X4Q5"/>
<dbReference type="Pfam" id="PF03729">
    <property type="entry name" value="DUF308"/>
    <property type="match status" value="1"/>
</dbReference>
<comment type="caution">
    <text evidence="2">The sequence shown here is derived from an EMBL/GenBank/DDBJ whole genome shotgun (WGS) entry which is preliminary data.</text>
</comment>
<dbReference type="GO" id="GO:0005886">
    <property type="term" value="C:plasma membrane"/>
    <property type="evidence" value="ECO:0007669"/>
    <property type="project" value="TreeGrafter"/>
</dbReference>
<dbReference type="Proteomes" id="UP000054858">
    <property type="component" value="Unassembled WGS sequence"/>
</dbReference>
<feature type="transmembrane region" description="Helical" evidence="1">
    <location>
        <begin position="159"/>
        <end position="183"/>
    </location>
</feature>
<name>A0A0W0X4Q5_9GAMM</name>
<feature type="transmembrane region" description="Helical" evidence="1">
    <location>
        <begin position="46"/>
        <end position="65"/>
    </location>
</feature>